<dbReference type="InterPro" id="IPR010998">
    <property type="entry name" value="Integrase_recombinase_N"/>
</dbReference>
<dbReference type="InterPro" id="IPR050090">
    <property type="entry name" value="Tyrosine_recombinase_XerCD"/>
</dbReference>
<dbReference type="PROSITE" id="PS51898">
    <property type="entry name" value="TYR_RECOMBINASE"/>
    <property type="match status" value="1"/>
</dbReference>
<evidence type="ECO:0000313" key="5">
    <source>
        <dbReference type="EMBL" id="BCS89995.1"/>
    </source>
</evidence>
<dbReference type="InterPro" id="IPR002104">
    <property type="entry name" value="Integrase_catalytic"/>
</dbReference>
<gene>
    <name evidence="5" type="ORF">PSDVSF_32370</name>
</gene>
<name>A0ABM7PAD3_9BACT</name>
<evidence type="ECO:0000256" key="3">
    <source>
        <dbReference type="ARBA" id="ARBA00023172"/>
    </source>
</evidence>
<dbReference type="SUPFAM" id="SSF56349">
    <property type="entry name" value="DNA breaking-rejoining enzymes"/>
    <property type="match status" value="1"/>
</dbReference>
<dbReference type="Gene3D" id="1.10.150.130">
    <property type="match status" value="1"/>
</dbReference>
<dbReference type="Pfam" id="PF00589">
    <property type="entry name" value="Phage_integrase"/>
    <property type="match status" value="1"/>
</dbReference>
<dbReference type="InterPro" id="IPR025269">
    <property type="entry name" value="SAM-like_dom"/>
</dbReference>
<dbReference type="Proteomes" id="UP001053296">
    <property type="component" value="Chromosome"/>
</dbReference>
<evidence type="ECO:0000259" key="4">
    <source>
        <dbReference type="PROSITE" id="PS51898"/>
    </source>
</evidence>
<evidence type="ECO:0000256" key="1">
    <source>
        <dbReference type="ARBA" id="ARBA00008857"/>
    </source>
</evidence>
<keyword evidence="2" id="KW-0238">DNA-binding</keyword>
<sequence length="343" mass="39254">MVDIMGVSRKPFKVAGRNGYYYKIDGKRLTLSTRDFVEASRLLKIIRTAYLEGKVRRITGECSKNLGQFADEFEVWALDTQPSKTFKANRLALRKIIEIEGRNVRLDRLTLKTMDELKRKNRKLKPSSINNYLRHSKAVMNKAVEWGYLQANPFKGAKLLPQKKRVGFIEPKQITNFIKSIEDLGLRRFVVACLSTGRRRSELVELCWEDILWERKAYFIAKEKRSLCKTYPMSASFLTLLKSMKKGRGKIFTRWRHADTYTHKTKEALKAGGFGHLTLHDLRHSFSVAMLEGGGGMKALQKALGHSEFRVTADTYADVTDDGLRAAVNLVKLGPLDLFSDKK</sequence>
<reference evidence="5" key="1">
    <citation type="journal article" date="2022" name="Arch. Microbiol.">
        <title>Pseudodesulfovibrio sediminis sp. nov., a mesophilic and neutrophilic sulfate-reducing bacterium isolated from sediment of a brackish lake.</title>
        <authorList>
            <person name="Takahashi A."/>
            <person name="Kojima H."/>
            <person name="Watanabe M."/>
            <person name="Fukui M."/>
        </authorList>
    </citation>
    <scope>NUCLEOTIDE SEQUENCE</scope>
    <source>
        <strain evidence="5">SF6</strain>
    </source>
</reference>
<keyword evidence="6" id="KW-1185">Reference proteome</keyword>
<evidence type="ECO:0000256" key="2">
    <source>
        <dbReference type="ARBA" id="ARBA00023125"/>
    </source>
</evidence>
<comment type="similarity">
    <text evidence="1">Belongs to the 'phage' integrase family.</text>
</comment>
<feature type="domain" description="Tyr recombinase" evidence="4">
    <location>
        <begin position="164"/>
        <end position="329"/>
    </location>
</feature>
<dbReference type="InterPro" id="IPR013762">
    <property type="entry name" value="Integrase-like_cat_sf"/>
</dbReference>
<accession>A0ABM7PAD3</accession>
<organism evidence="5 6">
    <name type="scientific">Pseudodesulfovibrio sediminis</name>
    <dbReference type="NCBI Taxonomy" id="2810563"/>
    <lineage>
        <taxon>Bacteria</taxon>
        <taxon>Pseudomonadati</taxon>
        <taxon>Thermodesulfobacteriota</taxon>
        <taxon>Desulfovibrionia</taxon>
        <taxon>Desulfovibrionales</taxon>
        <taxon>Desulfovibrionaceae</taxon>
    </lineage>
</organism>
<dbReference type="PANTHER" id="PTHR30349">
    <property type="entry name" value="PHAGE INTEGRASE-RELATED"/>
    <property type="match status" value="1"/>
</dbReference>
<proteinExistence type="inferred from homology"/>
<dbReference type="InterPro" id="IPR011010">
    <property type="entry name" value="DNA_brk_join_enz"/>
</dbReference>
<dbReference type="EMBL" id="AP024485">
    <property type="protein sequence ID" value="BCS89995.1"/>
    <property type="molecule type" value="Genomic_DNA"/>
</dbReference>
<evidence type="ECO:0000313" key="6">
    <source>
        <dbReference type="Proteomes" id="UP001053296"/>
    </source>
</evidence>
<dbReference type="Pfam" id="PF13102">
    <property type="entry name" value="Phage_int_SAM_5"/>
    <property type="match status" value="1"/>
</dbReference>
<dbReference type="Gene3D" id="1.10.443.10">
    <property type="entry name" value="Intergrase catalytic core"/>
    <property type="match status" value="1"/>
</dbReference>
<keyword evidence="3" id="KW-0233">DNA recombination</keyword>
<protein>
    <submittedName>
        <fullName evidence="5">Integrase</fullName>
    </submittedName>
</protein>
<dbReference type="PANTHER" id="PTHR30349:SF64">
    <property type="entry name" value="PROPHAGE INTEGRASE INTD-RELATED"/>
    <property type="match status" value="1"/>
</dbReference>